<feature type="compositionally biased region" description="Acidic residues" evidence="2">
    <location>
        <begin position="504"/>
        <end position="517"/>
    </location>
</feature>
<evidence type="ECO:0000256" key="2">
    <source>
        <dbReference type="SAM" id="MobiDB-lite"/>
    </source>
</evidence>
<proteinExistence type="inferred from homology"/>
<name>A0A1I0ISV5_9FIRM</name>
<accession>A0A1I0ISV5</accession>
<dbReference type="InterPro" id="IPR050922">
    <property type="entry name" value="LytR/CpsA/Psr_CW_biosynth"/>
</dbReference>
<dbReference type="NCBIfam" id="TIGR00350">
    <property type="entry name" value="lytR_cpsA_psr"/>
    <property type="match status" value="1"/>
</dbReference>
<feature type="non-terminal residue" evidence="5">
    <location>
        <position position="1"/>
    </location>
</feature>
<dbReference type="PANTHER" id="PTHR33392">
    <property type="entry name" value="POLYISOPRENYL-TEICHOIC ACID--PEPTIDOGLYCAN TEICHOIC ACID TRANSFERASE TAGU"/>
    <property type="match status" value="1"/>
</dbReference>
<feature type="transmembrane region" description="Helical" evidence="3">
    <location>
        <begin position="45"/>
        <end position="68"/>
    </location>
</feature>
<evidence type="ECO:0000256" key="1">
    <source>
        <dbReference type="ARBA" id="ARBA00006068"/>
    </source>
</evidence>
<comment type="similarity">
    <text evidence="1">Belongs to the LytR/CpsA/Psr (LCP) family.</text>
</comment>
<dbReference type="Pfam" id="PF03816">
    <property type="entry name" value="LytR_cpsA_psr"/>
    <property type="match status" value="1"/>
</dbReference>
<keyword evidence="3" id="KW-0472">Membrane</keyword>
<dbReference type="AlphaFoldDB" id="A0A1I0ISV5"/>
<dbReference type="InterPro" id="IPR004474">
    <property type="entry name" value="LytR_CpsA_psr"/>
</dbReference>
<organism evidence="5 6">
    <name type="scientific">[Clostridium] aminophilum</name>
    <dbReference type="NCBI Taxonomy" id="1526"/>
    <lineage>
        <taxon>Bacteria</taxon>
        <taxon>Bacillati</taxon>
        <taxon>Bacillota</taxon>
        <taxon>Clostridia</taxon>
        <taxon>Lachnospirales</taxon>
        <taxon>Lachnospiraceae</taxon>
    </lineage>
</organism>
<dbReference type="eggNOG" id="COG1316">
    <property type="taxonomic scope" value="Bacteria"/>
</dbReference>
<dbReference type="RefSeq" id="WP_074650820.1">
    <property type="nucleotide sequence ID" value="NZ_FOIL01000100.1"/>
</dbReference>
<sequence length="584" mass="63311">GGSGSRTSGSGRNPAWKSGGSSMGGNGRKKGDYSYHSRKKKKRRVWLIVVEVIVVLSLLIGAAAWYLYSRTFGSLQKLEFDESKVVNLDLTEEQVEEMQKGYFNMVAFGVDSRSEGGKLNVGKGTNSDVNMIVSANLETGEIRIVSLFRDTYLNISDKNSYNKFNAAYAMGGPEQAVKALNKNLDLNITQYATFNWSTVAQVINILGGVDVDLSEAEFSWINAFITETVKETKMGTTQLTHAGHVHLDGIQAVAYARIRYSDTDYARTERQRLVVQKCFEKAKKASWAQLNNIMVTVFPQLATNIEASDIIPLMRSINKFTIAGTQGFPAARGEKNIGTMDCVIPQTLEYNVQDLHKFLFGKDNYQVSKKVASISEHIAETTGLTKNAKLIYSVPTDKGITAQRFRQLMGYGSSSKKKEDIVEEDLNPAKKAVEEEEKKTGKLETDSEGNIIYPTDEDGNIVYPTKSDGSAVLPTNSKGKPYLATDDSGKQVYPTDSSGNVIDPPEDLDEEDEDDDAQGPGNHTTAAKTAEAQTKSSNTEATAKTTEAQTAHAVENGPGGSATTNNSSSGGPGASDEAQGPGAN</sequence>
<evidence type="ECO:0000256" key="3">
    <source>
        <dbReference type="SAM" id="Phobius"/>
    </source>
</evidence>
<dbReference type="Proteomes" id="UP000199820">
    <property type="component" value="Unassembled WGS sequence"/>
</dbReference>
<protein>
    <submittedName>
        <fullName evidence="5">Transcriptional attenuator, LytR family</fullName>
    </submittedName>
</protein>
<dbReference type="EMBL" id="FOIL01000100">
    <property type="protein sequence ID" value="SET99607.1"/>
    <property type="molecule type" value="Genomic_DNA"/>
</dbReference>
<evidence type="ECO:0000259" key="4">
    <source>
        <dbReference type="Pfam" id="PF03816"/>
    </source>
</evidence>
<keyword evidence="3" id="KW-1133">Transmembrane helix</keyword>
<feature type="region of interest" description="Disordered" evidence="2">
    <location>
        <begin position="1"/>
        <end position="36"/>
    </location>
</feature>
<gene>
    <name evidence="5" type="ORF">SAMN04487771_11001</name>
</gene>
<feature type="domain" description="Cell envelope-related transcriptional attenuator" evidence="4">
    <location>
        <begin position="126"/>
        <end position="283"/>
    </location>
</feature>
<feature type="compositionally biased region" description="Low complexity" evidence="2">
    <location>
        <begin position="524"/>
        <end position="553"/>
    </location>
</feature>
<keyword evidence="6" id="KW-1185">Reference proteome</keyword>
<evidence type="ECO:0000313" key="5">
    <source>
        <dbReference type="EMBL" id="SET99607.1"/>
    </source>
</evidence>
<dbReference type="OrthoDB" id="27330at2"/>
<dbReference type="STRING" id="1526.SAMN02910262_01925"/>
<dbReference type="PANTHER" id="PTHR33392:SF6">
    <property type="entry name" value="POLYISOPRENYL-TEICHOIC ACID--PEPTIDOGLYCAN TEICHOIC ACID TRANSFERASE TAGU"/>
    <property type="match status" value="1"/>
</dbReference>
<keyword evidence="3" id="KW-0812">Transmembrane</keyword>
<evidence type="ECO:0000313" key="6">
    <source>
        <dbReference type="Proteomes" id="UP000199820"/>
    </source>
</evidence>
<feature type="region of interest" description="Disordered" evidence="2">
    <location>
        <begin position="413"/>
        <end position="584"/>
    </location>
</feature>
<feature type="compositionally biased region" description="Basic and acidic residues" evidence="2">
    <location>
        <begin position="427"/>
        <end position="445"/>
    </location>
</feature>
<feature type="compositionally biased region" description="Low complexity" evidence="2">
    <location>
        <begin position="1"/>
        <end position="12"/>
    </location>
</feature>
<reference evidence="6" key="1">
    <citation type="submission" date="2016-10" db="EMBL/GenBank/DDBJ databases">
        <authorList>
            <person name="Varghese N."/>
            <person name="Submissions S."/>
        </authorList>
    </citation>
    <scope>NUCLEOTIDE SEQUENCE [LARGE SCALE GENOMIC DNA]</scope>
    <source>
        <strain evidence="6">KH1P1</strain>
    </source>
</reference>
<dbReference type="Gene3D" id="3.40.630.190">
    <property type="entry name" value="LCP protein"/>
    <property type="match status" value="1"/>
</dbReference>